<evidence type="ECO:0008006" key="3">
    <source>
        <dbReference type="Google" id="ProtNLM"/>
    </source>
</evidence>
<keyword evidence="2" id="KW-1185">Reference proteome</keyword>
<proteinExistence type="predicted"/>
<sequence>MQLRSELLPPPVNEQQLQAIGREIERIANLIQHGEPADEAIAVFNRSTGHHYGMHDFAEYQGSRDLADFALEAARPAHPRVPDITRYELIEVVDRILAADPETDYYLRLLDANLAHPDASGLIFHPPAELRDASAEQIIDHALSYRPIAM</sequence>
<name>A0ABN1RWV3_9ACTN</name>
<dbReference type="Proteomes" id="UP001500665">
    <property type="component" value="Unassembled WGS sequence"/>
</dbReference>
<accession>A0ABN1RWV3</accession>
<protein>
    <recommendedName>
        <fullName evidence="3">Colicin immunity protein/pyocin immunity protein</fullName>
    </recommendedName>
</protein>
<organism evidence="1 2">
    <name type="scientific">Actinocorallia libanotica</name>
    <dbReference type="NCBI Taxonomy" id="46162"/>
    <lineage>
        <taxon>Bacteria</taxon>
        <taxon>Bacillati</taxon>
        <taxon>Actinomycetota</taxon>
        <taxon>Actinomycetes</taxon>
        <taxon>Streptosporangiales</taxon>
        <taxon>Thermomonosporaceae</taxon>
        <taxon>Actinocorallia</taxon>
    </lineage>
</organism>
<evidence type="ECO:0000313" key="2">
    <source>
        <dbReference type="Proteomes" id="UP001500665"/>
    </source>
</evidence>
<dbReference type="Gene3D" id="1.10.1200.20">
    <property type="entry name" value="Colicin E immunity protein"/>
    <property type="match status" value="1"/>
</dbReference>
<dbReference type="InterPro" id="IPR035900">
    <property type="entry name" value="Colicin_E_sf"/>
</dbReference>
<dbReference type="SUPFAM" id="SSF47345">
    <property type="entry name" value="Colicin E immunity proteins"/>
    <property type="match status" value="1"/>
</dbReference>
<reference evidence="1 2" key="1">
    <citation type="journal article" date="2019" name="Int. J. Syst. Evol. Microbiol.">
        <title>The Global Catalogue of Microorganisms (GCM) 10K type strain sequencing project: providing services to taxonomists for standard genome sequencing and annotation.</title>
        <authorList>
            <consortium name="The Broad Institute Genomics Platform"/>
            <consortium name="The Broad Institute Genome Sequencing Center for Infectious Disease"/>
            <person name="Wu L."/>
            <person name="Ma J."/>
        </authorList>
    </citation>
    <scope>NUCLEOTIDE SEQUENCE [LARGE SCALE GENOMIC DNA]</scope>
    <source>
        <strain evidence="1 2">JCM 10696</strain>
    </source>
</reference>
<dbReference type="EMBL" id="BAAAHH010000045">
    <property type="protein sequence ID" value="GAA0966668.1"/>
    <property type="molecule type" value="Genomic_DNA"/>
</dbReference>
<evidence type="ECO:0000313" key="1">
    <source>
        <dbReference type="EMBL" id="GAA0966668.1"/>
    </source>
</evidence>
<comment type="caution">
    <text evidence="1">The sequence shown here is derived from an EMBL/GenBank/DDBJ whole genome shotgun (WGS) entry which is preliminary data.</text>
</comment>
<gene>
    <name evidence="1" type="ORF">GCM10009550_69450</name>
</gene>